<feature type="compositionally biased region" description="Pro residues" evidence="1">
    <location>
        <begin position="94"/>
        <end position="108"/>
    </location>
</feature>
<evidence type="ECO:0000256" key="2">
    <source>
        <dbReference type="SAM" id="SignalP"/>
    </source>
</evidence>
<evidence type="ECO:0000313" key="3">
    <source>
        <dbReference type="EMBL" id="RDI68863.1"/>
    </source>
</evidence>
<reference evidence="3 4" key="1">
    <citation type="submission" date="2018-07" db="EMBL/GenBank/DDBJ databases">
        <title>Genomic Encyclopedia of Type Strains, Phase IV (KMG-IV): sequencing the most valuable type-strain genomes for metagenomic binning, comparative biology and taxonomic classification.</title>
        <authorList>
            <person name="Goeker M."/>
        </authorList>
    </citation>
    <scope>NUCLEOTIDE SEQUENCE [LARGE SCALE GENOMIC DNA]</scope>
    <source>
        <strain evidence="3 4">DSM 44290</strain>
    </source>
</reference>
<sequence length="143" mass="14241">MGRHSAQPSLGITLRLLMISAAALLTASIASDQGTSHSGRFTASSAPDDDPVGEIGVPTGGQILPGPVAPAPGDAPAPVETPGHAPASGRGRTPTPPTSHPEPPPPAGPLDALAAAWTAGTTRGFELLKGVEEAFIEHLPGRS</sequence>
<gene>
    <name evidence="3" type="ORF">DFR76_101399</name>
</gene>
<feature type="signal peptide" evidence="2">
    <location>
        <begin position="1"/>
        <end position="23"/>
    </location>
</feature>
<dbReference type="EMBL" id="QQBC01000001">
    <property type="protein sequence ID" value="RDI68863.1"/>
    <property type="molecule type" value="Genomic_DNA"/>
</dbReference>
<feature type="chain" id="PRO_5039332755" evidence="2">
    <location>
        <begin position="24"/>
        <end position="143"/>
    </location>
</feature>
<organism evidence="3 4">
    <name type="scientific">Nocardia pseudobrasiliensis</name>
    <dbReference type="NCBI Taxonomy" id="45979"/>
    <lineage>
        <taxon>Bacteria</taxon>
        <taxon>Bacillati</taxon>
        <taxon>Actinomycetota</taxon>
        <taxon>Actinomycetes</taxon>
        <taxon>Mycobacteriales</taxon>
        <taxon>Nocardiaceae</taxon>
        <taxon>Nocardia</taxon>
    </lineage>
</organism>
<evidence type="ECO:0000313" key="4">
    <source>
        <dbReference type="Proteomes" id="UP000254869"/>
    </source>
</evidence>
<evidence type="ECO:0000256" key="1">
    <source>
        <dbReference type="SAM" id="MobiDB-lite"/>
    </source>
</evidence>
<feature type="region of interest" description="Disordered" evidence="1">
    <location>
        <begin position="33"/>
        <end position="110"/>
    </location>
</feature>
<dbReference type="Proteomes" id="UP000254869">
    <property type="component" value="Unassembled WGS sequence"/>
</dbReference>
<dbReference type="AlphaFoldDB" id="A0A370IDT0"/>
<comment type="caution">
    <text evidence="3">The sequence shown here is derived from an EMBL/GenBank/DDBJ whole genome shotgun (WGS) entry which is preliminary data.</text>
</comment>
<keyword evidence="2" id="KW-0732">Signal</keyword>
<dbReference type="RefSeq" id="WP_147287808.1">
    <property type="nucleotide sequence ID" value="NZ_QQBC01000001.1"/>
</dbReference>
<name>A0A370IDT0_9NOCA</name>
<keyword evidence="4" id="KW-1185">Reference proteome</keyword>
<accession>A0A370IDT0</accession>
<feature type="compositionally biased region" description="Polar residues" evidence="1">
    <location>
        <begin position="33"/>
        <end position="45"/>
    </location>
</feature>
<proteinExistence type="predicted"/>
<protein>
    <submittedName>
        <fullName evidence="3">Uncharacterized protein</fullName>
    </submittedName>
</protein>